<evidence type="ECO:0000313" key="3">
    <source>
        <dbReference type="Proteomes" id="UP000235661"/>
    </source>
</evidence>
<feature type="region of interest" description="Disordered" evidence="1">
    <location>
        <begin position="262"/>
        <end position="296"/>
    </location>
</feature>
<protein>
    <submittedName>
        <fullName evidence="2">Recombinase RecT</fullName>
    </submittedName>
</protein>
<dbReference type="Pfam" id="PF03837">
    <property type="entry name" value="RecT"/>
    <property type="match status" value="1"/>
</dbReference>
<dbReference type="AlphaFoldDB" id="A0A2N6Q6S9"/>
<dbReference type="Proteomes" id="UP000235661">
    <property type="component" value="Unassembled WGS sequence"/>
</dbReference>
<gene>
    <name evidence="2" type="ORF">CJ232_04225</name>
</gene>
<dbReference type="GO" id="GO:0006259">
    <property type="term" value="P:DNA metabolic process"/>
    <property type="evidence" value="ECO:0007669"/>
    <property type="project" value="InterPro"/>
</dbReference>
<dbReference type="InterPro" id="IPR018330">
    <property type="entry name" value="RecT_fam"/>
</dbReference>
<accession>A0A2N6Q6S9</accession>
<proteinExistence type="predicted"/>
<organism evidence="2 3">
    <name type="scientific">Hoylesella timonensis</name>
    <dbReference type="NCBI Taxonomy" id="386414"/>
    <lineage>
        <taxon>Bacteria</taxon>
        <taxon>Pseudomonadati</taxon>
        <taxon>Bacteroidota</taxon>
        <taxon>Bacteroidia</taxon>
        <taxon>Bacteroidales</taxon>
        <taxon>Prevotellaceae</taxon>
        <taxon>Hoylesella</taxon>
    </lineage>
</organism>
<reference evidence="2 3" key="1">
    <citation type="submission" date="2017-09" db="EMBL/GenBank/DDBJ databases">
        <title>Bacterial strain isolated from the female urinary microbiota.</title>
        <authorList>
            <person name="Thomas-White K."/>
            <person name="Kumar N."/>
            <person name="Forster S."/>
            <person name="Putonti C."/>
            <person name="Lawley T."/>
            <person name="Wolfe A.J."/>
        </authorList>
    </citation>
    <scope>NUCLEOTIDE SEQUENCE [LARGE SCALE GENOMIC DNA]</scope>
    <source>
        <strain evidence="2 3">UMB0818</strain>
    </source>
</reference>
<name>A0A2N6Q6S9_9BACT</name>
<evidence type="ECO:0000256" key="1">
    <source>
        <dbReference type="SAM" id="MobiDB-lite"/>
    </source>
</evidence>
<comment type="caution">
    <text evidence="2">The sequence shown here is derived from an EMBL/GenBank/DDBJ whole genome shotgun (WGS) entry which is preliminary data.</text>
</comment>
<dbReference type="EMBL" id="PNGI01000006">
    <property type="protein sequence ID" value="PMC10711.1"/>
    <property type="molecule type" value="Genomic_DNA"/>
</dbReference>
<evidence type="ECO:0000313" key="2">
    <source>
        <dbReference type="EMBL" id="PMC10711.1"/>
    </source>
</evidence>
<dbReference type="RefSeq" id="WP_102188086.1">
    <property type="nucleotide sequence ID" value="NZ_PNGI01000006.1"/>
</dbReference>
<dbReference type="GO" id="GO:0003677">
    <property type="term" value="F:DNA binding"/>
    <property type="evidence" value="ECO:0007669"/>
    <property type="project" value="InterPro"/>
</dbReference>
<sequence>METTKENQVVETQLATQNKTAIKKIGDDIATTVLDRVKELQEGGQLVLPNDYKAGNALKSAWLYLQTIETRDKKRALDACTKDSIANCLLEMVVRGEHPMQHCYFIPTGNQLTFWERYTGKLMRAKRDTDIASVNAQVVYEKDNFVYTVDNDGLLQLVKHETSLANIDNSKIVGAYAVVVRKDGSKRLEVMTMDMIRKAWEQGSMKGGSGAHRNFTDQMVKKTVIARACKIALDSTKDGYKEEAKETMQQHDNDEVIEIVSDSESQPARLEEHHDEFEEAATDADTASNGGRACPI</sequence>